<organism evidence="1 2">
    <name type="scientific">Sphaerodactylus townsendi</name>
    <dbReference type="NCBI Taxonomy" id="933632"/>
    <lineage>
        <taxon>Eukaryota</taxon>
        <taxon>Metazoa</taxon>
        <taxon>Chordata</taxon>
        <taxon>Craniata</taxon>
        <taxon>Vertebrata</taxon>
        <taxon>Euteleostomi</taxon>
        <taxon>Lepidosauria</taxon>
        <taxon>Squamata</taxon>
        <taxon>Bifurcata</taxon>
        <taxon>Gekkota</taxon>
        <taxon>Sphaerodactylidae</taxon>
        <taxon>Sphaerodactylus</taxon>
    </lineage>
</organism>
<comment type="caution">
    <text evidence="1">The sequence shown here is derived from an EMBL/GenBank/DDBJ whole genome shotgun (WGS) entry which is preliminary data.</text>
</comment>
<dbReference type="EMBL" id="CM037619">
    <property type="protein sequence ID" value="KAH8008305.1"/>
    <property type="molecule type" value="Genomic_DNA"/>
</dbReference>
<accession>A0ACB8FSN1</accession>
<name>A0ACB8FSN1_9SAUR</name>
<protein>
    <submittedName>
        <fullName evidence="1">Uncharacterized protein</fullName>
    </submittedName>
</protein>
<keyword evidence="2" id="KW-1185">Reference proteome</keyword>
<dbReference type="Proteomes" id="UP000827872">
    <property type="component" value="Linkage Group LG06"/>
</dbReference>
<proteinExistence type="predicted"/>
<reference evidence="1" key="1">
    <citation type="submission" date="2021-08" db="EMBL/GenBank/DDBJ databases">
        <title>The first chromosome-level gecko genome reveals the dynamic sex chromosomes of Neotropical dwarf geckos (Sphaerodactylidae: Sphaerodactylus).</title>
        <authorList>
            <person name="Pinto B.J."/>
            <person name="Keating S.E."/>
            <person name="Gamble T."/>
        </authorList>
    </citation>
    <scope>NUCLEOTIDE SEQUENCE</scope>
    <source>
        <strain evidence="1">TG3544</strain>
    </source>
</reference>
<evidence type="ECO:0000313" key="1">
    <source>
        <dbReference type="EMBL" id="KAH8008305.1"/>
    </source>
</evidence>
<gene>
    <name evidence="1" type="ORF">K3G42_028941</name>
</gene>
<sequence length="185" mass="20354">MRHFLILSFPKGYGMKNTTYEEIFIGRMRLCNQFYSLVAGDPSHALELQLLPPFEPLAGNPLRNVTDMDAIVQNKSEVPNGIRCSSCFARGTDVCLNATKVNCTGQLDQCIHFATIARKEEYKDQQVDFKGCATKNMCSMGATALFAGRQVYVKSISCSRAPGVPSQHILALSAMAGLLFLAYQS</sequence>
<evidence type="ECO:0000313" key="2">
    <source>
        <dbReference type="Proteomes" id="UP000827872"/>
    </source>
</evidence>